<gene>
    <name evidence="2" type="ORF">NDU88_005494</name>
</gene>
<keyword evidence="3" id="KW-1185">Reference proteome</keyword>
<proteinExistence type="predicted"/>
<name>A0AAV7WYW5_PLEWA</name>
<accession>A0AAV7WYW5</accession>
<feature type="compositionally biased region" description="Low complexity" evidence="1">
    <location>
        <begin position="13"/>
        <end position="22"/>
    </location>
</feature>
<dbReference type="EMBL" id="JANPWB010000001">
    <property type="protein sequence ID" value="KAJ1217907.1"/>
    <property type="molecule type" value="Genomic_DNA"/>
</dbReference>
<reference evidence="2" key="1">
    <citation type="journal article" date="2022" name="bioRxiv">
        <title>Sequencing and chromosome-scale assembly of the giantPleurodeles waltlgenome.</title>
        <authorList>
            <person name="Brown T."/>
            <person name="Elewa A."/>
            <person name="Iarovenko S."/>
            <person name="Subramanian E."/>
            <person name="Araus A.J."/>
            <person name="Petzold A."/>
            <person name="Susuki M."/>
            <person name="Suzuki K.-i.T."/>
            <person name="Hayashi T."/>
            <person name="Toyoda A."/>
            <person name="Oliveira C."/>
            <person name="Osipova E."/>
            <person name="Leigh N.D."/>
            <person name="Simon A."/>
            <person name="Yun M.H."/>
        </authorList>
    </citation>
    <scope>NUCLEOTIDE SEQUENCE</scope>
    <source>
        <strain evidence="2">20211129_DDA</strain>
        <tissue evidence="2">Liver</tissue>
    </source>
</reference>
<comment type="caution">
    <text evidence="2">The sequence shown here is derived from an EMBL/GenBank/DDBJ whole genome shotgun (WGS) entry which is preliminary data.</text>
</comment>
<protein>
    <submittedName>
        <fullName evidence="2">Uncharacterized protein</fullName>
    </submittedName>
</protein>
<organism evidence="2 3">
    <name type="scientific">Pleurodeles waltl</name>
    <name type="common">Iberian ribbed newt</name>
    <dbReference type="NCBI Taxonomy" id="8319"/>
    <lineage>
        <taxon>Eukaryota</taxon>
        <taxon>Metazoa</taxon>
        <taxon>Chordata</taxon>
        <taxon>Craniata</taxon>
        <taxon>Vertebrata</taxon>
        <taxon>Euteleostomi</taxon>
        <taxon>Amphibia</taxon>
        <taxon>Batrachia</taxon>
        <taxon>Caudata</taxon>
        <taxon>Salamandroidea</taxon>
        <taxon>Salamandridae</taxon>
        <taxon>Pleurodelinae</taxon>
        <taxon>Pleurodeles</taxon>
    </lineage>
</organism>
<evidence type="ECO:0000313" key="2">
    <source>
        <dbReference type="EMBL" id="KAJ1217907.1"/>
    </source>
</evidence>
<feature type="compositionally biased region" description="Polar residues" evidence="1">
    <location>
        <begin position="39"/>
        <end position="49"/>
    </location>
</feature>
<evidence type="ECO:0000256" key="1">
    <source>
        <dbReference type="SAM" id="MobiDB-lite"/>
    </source>
</evidence>
<evidence type="ECO:0000313" key="3">
    <source>
        <dbReference type="Proteomes" id="UP001066276"/>
    </source>
</evidence>
<dbReference type="Proteomes" id="UP001066276">
    <property type="component" value="Chromosome 1_1"/>
</dbReference>
<feature type="compositionally biased region" description="Polar residues" evidence="1">
    <location>
        <begin position="68"/>
        <end position="77"/>
    </location>
</feature>
<sequence>MPPKLAGRGAKPTQQCTCAATTRTKDLTGRLQPPRETASRQISSSTARPGTQPGILGSGPRHNVQIRGDQSQTHYTSQPPPGTLARYVALALHPNGDEAPVRSDRQSGLGGG</sequence>
<feature type="region of interest" description="Disordered" evidence="1">
    <location>
        <begin position="1"/>
        <end position="82"/>
    </location>
</feature>
<dbReference type="AlphaFoldDB" id="A0AAV7WYW5"/>